<accession>A0A4R1PX18</accession>
<dbReference type="Proteomes" id="UP000295063">
    <property type="component" value="Unassembled WGS sequence"/>
</dbReference>
<evidence type="ECO:0000313" key="2">
    <source>
        <dbReference type="Proteomes" id="UP000295063"/>
    </source>
</evidence>
<dbReference type="RefSeq" id="WP_132081959.1">
    <property type="nucleotide sequence ID" value="NZ_DAMAKO010000004.1"/>
</dbReference>
<evidence type="ECO:0000313" key="1">
    <source>
        <dbReference type="EMBL" id="TCL36218.1"/>
    </source>
</evidence>
<dbReference type="EMBL" id="SLUI01000009">
    <property type="protein sequence ID" value="TCL36218.1"/>
    <property type="molecule type" value="Genomic_DNA"/>
</dbReference>
<reference evidence="1 2" key="1">
    <citation type="submission" date="2019-03" db="EMBL/GenBank/DDBJ databases">
        <title>Genomic Encyclopedia of Type Strains, Phase IV (KMG-IV): sequencing the most valuable type-strain genomes for metagenomic binning, comparative biology and taxonomic classification.</title>
        <authorList>
            <person name="Goeker M."/>
        </authorList>
    </citation>
    <scope>NUCLEOTIDE SEQUENCE [LARGE SCALE GENOMIC DNA]</scope>
    <source>
        <strain evidence="1 2">DSM 15969</strain>
    </source>
</reference>
<name>A0A4R1PX18_9FIRM</name>
<sequence>MNKKVVTRYCLFVFALLLLIIIPITYAAPGSQSISQFTMPASKNTALLSYSFFSEPASGTLKFHELFSPNGSDAYLAIPVESKTGVVEVRLQFDNQYVTAYFPQSGDRILQMDRKSLDCCSLYSFTIKDGQLTVTIGTKSNTVDGISAFTGTFASQSVSGKAAVYK</sequence>
<organism evidence="1 2">
    <name type="scientific">Anaerospora hongkongensis</name>
    <dbReference type="NCBI Taxonomy" id="244830"/>
    <lineage>
        <taxon>Bacteria</taxon>
        <taxon>Bacillati</taxon>
        <taxon>Bacillota</taxon>
        <taxon>Negativicutes</taxon>
        <taxon>Selenomonadales</taxon>
        <taxon>Sporomusaceae</taxon>
        <taxon>Anaerospora</taxon>
    </lineage>
</organism>
<protein>
    <submittedName>
        <fullName evidence="1">Uncharacterized protein</fullName>
    </submittedName>
</protein>
<proteinExistence type="predicted"/>
<gene>
    <name evidence="1" type="ORF">EV210_109167</name>
</gene>
<comment type="caution">
    <text evidence="1">The sequence shown here is derived from an EMBL/GenBank/DDBJ whole genome shotgun (WGS) entry which is preliminary data.</text>
</comment>
<dbReference type="AlphaFoldDB" id="A0A4R1PX18"/>
<keyword evidence="2" id="KW-1185">Reference proteome</keyword>